<protein>
    <recommendedName>
        <fullName evidence="9">Tellurium resistance protein TerC</fullName>
    </recommendedName>
</protein>
<evidence type="ECO:0000256" key="6">
    <source>
        <dbReference type="SAM" id="Phobius"/>
    </source>
</evidence>
<dbReference type="Proteomes" id="UP000287352">
    <property type="component" value="Unassembled WGS sequence"/>
</dbReference>
<dbReference type="GO" id="GO:0016020">
    <property type="term" value="C:membrane"/>
    <property type="evidence" value="ECO:0007669"/>
    <property type="project" value="UniProtKB-SubCell"/>
</dbReference>
<dbReference type="InterPro" id="IPR022301">
    <property type="entry name" value="Integral_membrane_YjbE"/>
</dbReference>
<dbReference type="OrthoDB" id="5295733at2"/>
<dbReference type="Pfam" id="PF03741">
    <property type="entry name" value="TerC"/>
    <property type="match status" value="1"/>
</dbReference>
<keyword evidence="4 6" id="KW-1133">Transmembrane helix</keyword>
<name>A0A402A5L9_9CHLR</name>
<evidence type="ECO:0000256" key="5">
    <source>
        <dbReference type="ARBA" id="ARBA00023136"/>
    </source>
</evidence>
<dbReference type="PANTHER" id="PTHR30238">
    <property type="entry name" value="MEMBRANE BOUND PREDICTED REDOX MODULATOR"/>
    <property type="match status" value="1"/>
</dbReference>
<feature type="transmembrane region" description="Helical" evidence="6">
    <location>
        <begin position="178"/>
        <end position="198"/>
    </location>
</feature>
<keyword evidence="3 6" id="KW-0812">Transmembrane</keyword>
<keyword evidence="8" id="KW-1185">Reference proteome</keyword>
<comment type="similarity">
    <text evidence="2">Belongs to the TerC family.</text>
</comment>
<evidence type="ECO:0000256" key="4">
    <source>
        <dbReference type="ARBA" id="ARBA00022989"/>
    </source>
</evidence>
<gene>
    <name evidence="7" type="ORF">KTT_42930</name>
</gene>
<dbReference type="NCBIfam" id="TIGR03717">
    <property type="entry name" value="R_switched_YjbE"/>
    <property type="match status" value="1"/>
</dbReference>
<evidence type="ECO:0000256" key="3">
    <source>
        <dbReference type="ARBA" id="ARBA00022692"/>
    </source>
</evidence>
<dbReference type="EMBL" id="BIFR01000002">
    <property type="protein sequence ID" value="GCE14434.1"/>
    <property type="molecule type" value="Genomic_DNA"/>
</dbReference>
<organism evidence="7 8">
    <name type="scientific">Tengunoibacter tsumagoiensis</name>
    <dbReference type="NCBI Taxonomy" id="2014871"/>
    <lineage>
        <taxon>Bacteria</taxon>
        <taxon>Bacillati</taxon>
        <taxon>Chloroflexota</taxon>
        <taxon>Ktedonobacteria</taxon>
        <taxon>Ktedonobacterales</taxon>
        <taxon>Dictyobacteraceae</taxon>
        <taxon>Tengunoibacter</taxon>
    </lineage>
</organism>
<dbReference type="AlphaFoldDB" id="A0A402A5L9"/>
<feature type="transmembrane region" description="Helical" evidence="6">
    <location>
        <begin position="210"/>
        <end position="232"/>
    </location>
</feature>
<evidence type="ECO:0000256" key="2">
    <source>
        <dbReference type="ARBA" id="ARBA00007511"/>
    </source>
</evidence>
<feature type="transmembrane region" description="Helical" evidence="6">
    <location>
        <begin position="150"/>
        <end position="171"/>
    </location>
</feature>
<feature type="transmembrane region" description="Helical" evidence="6">
    <location>
        <begin position="6"/>
        <end position="27"/>
    </location>
</feature>
<keyword evidence="5 6" id="KW-0472">Membrane</keyword>
<dbReference type="RefSeq" id="WP_126582012.1">
    <property type="nucleotide sequence ID" value="NZ_BIFR01000002.1"/>
</dbReference>
<feature type="transmembrane region" description="Helical" evidence="6">
    <location>
        <begin position="68"/>
        <end position="86"/>
    </location>
</feature>
<feature type="transmembrane region" description="Helical" evidence="6">
    <location>
        <begin position="39"/>
        <end position="62"/>
    </location>
</feature>
<reference evidence="8" key="1">
    <citation type="submission" date="2018-12" db="EMBL/GenBank/DDBJ databases">
        <title>Tengunoibacter tsumagoiensis gen. nov., sp. nov., Dictyobacter kobayashii sp. nov., D. alpinus sp. nov., and D. joshuensis sp. nov. and description of Dictyobacteraceae fam. nov. within the order Ktedonobacterales isolated from Tengu-no-mugimeshi.</title>
        <authorList>
            <person name="Wang C.M."/>
            <person name="Zheng Y."/>
            <person name="Sakai Y."/>
            <person name="Toyoda A."/>
            <person name="Minakuchi Y."/>
            <person name="Abe K."/>
            <person name="Yokota A."/>
            <person name="Yabe S."/>
        </authorList>
    </citation>
    <scope>NUCLEOTIDE SEQUENCE [LARGE SCALE GENOMIC DNA]</scope>
    <source>
        <strain evidence="8">Uno3</strain>
    </source>
</reference>
<proteinExistence type="inferred from homology"/>
<evidence type="ECO:0000313" key="7">
    <source>
        <dbReference type="EMBL" id="GCE14434.1"/>
    </source>
</evidence>
<comment type="subcellular location">
    <subcellularLocation>
        <location evidence="1">Membrane</location>
        <topology evidence="1">Multi-pass membrane protein</topology>
    </subcellularLocation>
</comment>
<sequence>MLDWFAAIGGIIFVDLVLSGDNALVIGAAASKLPRSQRLWAIAIGGGGAIILRILFAIAATFLLQLPFLGIIGGAILLYIAVRLLLERSQEHFRTLTAGKAASSGQMPSVIFPRSVSPSFLSSIVTILVADATMSLDNVLAVGALANGALPFLVIGLLFSIILVLIGSAIVAELIGRLPWLLDVACLVLAWAASQILLGDDLLNSLILKLPWIQFAVPVAAIILVILADILLRRHFRLDRKETMSHWFHHLRR</sequence>
<feature type="transmembrane region" description="Helical" evidence="6">
    <location>
        <begin position="107"/>
        <end position="130"/>
    </location>
</feature>
<accession>A0A402A5L9</accession>
<evidence type="ECO:0000313" key="8">
    <source>
        <dbReference type="Proteomes" id="UP000287352"/>
    </source>
</evidence>
<comment type="caution">
    <text evidence="7">The sequence shown here is derived from an EMBL/GenBank/DDBJ whole genome shotgun (WGS) entry which is preliminary data.</text>
</comment>
<evidence type="ECO:0000256" key="1">
    <source>
        <dbReference type="ARBA" id="ARBA00004141"/>
    </source>
</evidence>
<dbReference type="InterPro" id="IPR005496">
    <property type="entry name" value="Integral_membrane_TerC"/>
</dbReference>
<dbReference type="PANTHER" id="PTHR30238:SF4">
    <property type="entry name" value="SLL1022 PROTEIN"/>
    <property type="match status" value="1"/>
</dbReference>
<evidence type="ECO:0008006" key="9">
    <source>
        <dbReference type="Google" id="ProtNLM"/>
    </source>
</evidence>